<proteinExistence type="predicted"/>
<dbReference type="SUPFAM" id="SSF54928">
    <property type="entry name" value="RNA-binding domain, RBD"/>
    <property type="match status" value="1"/>
</dbReference>
<dbReference type="EMBL" id="VFLP01000002">
    <property type="protein sequence ID" value="TRX98447.1"/>
    <property type="molecule type" value="Genomic_DNA"/>
</dbReference>
<keyword evidence="3" id="KW-1185">Reference proteome</keyword>
<accession>A0A553IE21</accession>
<dbReference type="Proteomes" id="UP000319160">
    <property type="component" value="Unassembled WGS sequence"/>
</dbReference>
<sequence>MELLGYMPIAQSKRWNRQPIPTGPSDDDRTGGGVSLMAVSSIDNGAEISHYSHDFGNKKPATPPNRLRGDAKSFVSSTQGISTGSTSVGTSLTTVESGSFKSTASHSCTTTLVQPATSGRENGAAVNFIMNSYTSSRHRSQSAIAPKQGQHASDVNQGCREYGISTTHSSPTKAAARDYAVTAEPRTPVSNDKKSQQQVDDKSSSEYQTSIDSLTSTVSEDPFTTRAMPATGIPNSLSLPSVLSSQEHRNQDFRNGHSGIAFPQHVNGDTGFPYNQQGPSTYNIQYKPYQGQAQDKPMSYNNGLQNGDAHQNQRNQVNPARLSGYPNGVVGVPGNRGIYQESKTENASFALVNGYRHDSASTGSVHSHSTNGQLNTSTALIPIDHQARRIQPAVGPLDLETPHKSIMDGRSEMLQALTESGQPKLQDLLDPQFLPFTEMYQLTFPAEENGVIAIRNIPYETTRGEIIALLGKSSKILNDRQEPVHIIMDRVTSKTQDAYCELSSLNAAIDLVERFKKGADNGRTGRLGNRIVEVELSSQTNLMLALFPSTLNGVTWIGPNPQIVTGSAWPWENFKGFFTEEEMVMLSKHVENPQRSLFAKICPERPYECMISTLRKIPWYKAEHITIKQRHAVYEAALKMIVVLSNKINRGDFKNNIEVERLTPQLLGRLVTAAMLCPGFSVVQKHNIATVGGLSEAKSREFNQPRFPDSWRHLWTLAPKPGMPIDVLEWYIAVIRAETTRVVQSLDISQRMPLQGMMQGPKGIDGYWGFFWAEANFPVGRDWDNISLAECSRLEWQAIERIITRAIQGGTIPSSYTFDSNHINPAFTSGSGQLTFKRY</sequence>
<protein>
    <submittedName>
        <fullName evidence="2">Uncharacterized protein</fullName>
    </submittedName>
</protein>
<feature type="compositionally biased region" description="Polar residues" evidence="1">
    <location>
        <begin position="206"/>
        <end position="217"/>
    </location>
</feature>
<evidence type="ECO:0000313" key="2">
    <source>
        <dbReference type="EMBL" id="TRX98447.1"/>
    </source>
</evidence>
<evidence type="ECO:0000313" key="3">
    <source>
        <dbReference type="Proteomes" id="UP000319160"/>
    </source>
</evidence>
<name>A0A553IE21_9PEZI</name>
<organism evidence="2 3">
    <name type="scientific">Xylaria flabelliformis</name>
    <dbReference type="NCBI Taxonomy" id="2512241"/>
    <lineage>
        <taxon>Eukaryota</taxon>
        <taxon>Fungi</taxon>
        <taxon>Dikarya</taxon>
        <taxon>Ascomycota</taxon>
        <taxon>Pezizomycotina</taxon>
        <taxon>Sordariomycetes</taxon>
        <taxon>Xylariomycetidae</taxon>
        <taxon>Xylariales</taxon>
        <taxon>Xylariaceae</taxon>
        <taxon>Xylaria</taxon>
    </lineage>
</organism>
<comment type="caution">
    <text evidence="2">The sequence shown here is derived from an EMBL/GenBank/DDBJ whole genome shotgun (WGS) entry which is preliminary data.</text>
</comment>
<dbReference type="GO" id="GO:0003676">
    <property type="term" value="F:nucleic acid binding"/>
    <property type="evidence" value="ECO:0007669"/>
    <property type="project" value="InterPro"/>
</dbReference>
<evidence type="ECO:0000256" key="1">
    <source>
        <dbReference type="SAM" id="MobiDB-lite"/>
    </source>
</evidence>
<dbReference type="OrthoDB" id="336240at2759"/>
<reference evidence="3" key="1">
    <citation type="submission" date="2019-06" db="EMBL/GenBank/DDBJ databases">
        <title>Draft genome sequence of the griseofulvin-producing fungus Xylaria cubensis strain G536.</title>
        <authorList>
            <person name="Mead M.E."/>
            <person name="Raja H.A."/>
            <person name="Steenwyk J.L."/>
            <person name="Knowles S.L."/>
            <person name="Oberlies N.H."/>
            <person name="Rokas A."/>
        </authorList>
    </citation>
    <scope>NUCLEOTIDE SEQUENCE [LARGE SCALE GENOMIC DNA]</scope>
    <source>
        <strain evidence="3">G536</strain>
    </source>
</reference>
<dbReference type="STRING" id="2512241.A0A553IE21"/>
<feature type="region of interest" description="Disordered" evidence="1">
    <location>
        <begin position="183"/>
        <end position="217"/>
    </location>
</feature>
<gene>
    <name evidence="2" type="ORF">FHL15_000521</name>
</gene>
<feature type="compositionally biased region" description="Basic and acidic residues" evidence="1">
    <location>
        <begin position="191"/>
        <end position="204"/>
    </location>
</feature>
<dbReference type="Gene3D" id="3.30.70.330">
    <property type="match status" value="1"/>
</dbReference>
<dbReference type="InterPro" id="IPR035979">
    <property type="entry name" value="RBD_domain_sf"/>
</dbReference>
<dbReference type="InterPro" id="IPR012677">
    <property type="entry name" value="Nucleotide-bd_a/b_plait_sf"/>
</dbReference>
<dbReference type="AlphaFoldDB" id="A0A553IE21"/>